<keyword evidence="6" id="KW-0175">Coiled coil</keyword>
<proteinExistence type="inferred from homology"/>
<organism evidence="13 14">
    <name type="scientific">Chromohalobacter japonicus</name>
    <dbReference type="NCBI Taxonomy" id="223900"/>
    <lineage>
        <taxon>Bacteria</taxon>
        <taxon>Pseudomonadati</taxon>
        <taxon>Pseudomonadota</taxon>
        <taxon>Gammaproteobacteria</taxon>
        <taxon>Oceanospirillales</taxon>
        <taxon>Halomonadaceae</taxon>
        <taxon>Chromohalobacter</taxon>
    </lineage>
</organism>
<evidence type="ECO:0000256" key="8">
    <source>
        <dbReference type="ARBA" id="ARBA00023306"/>
    </source>
</evidence>
<dbReference type="RefSeq" id="WP_075368522.1">
    <property type="nucleotide sequence ID" value="NZ_MSDQ01000007.1"/>
</dbReference>
<evidence type="ECO:0000256" key="2">
    <source>
        <dbReference type="ARBA" id="ARBA00010074"/>
    </source>
</evidence>
<evidence type="ECO:0000256" key="9">
    <source>
        <dbReference type="ARBA" id="ARBA00024910"/>
    </source>
</evidence>
<evidence type="ECO:0000256" key="4">
    <source>
        <dbReference type="ARBA" id="ARBA00022490"/>
    </source>
</evidence>
<comment type="function">
    <text evidence="9">Activator of cell division through the inhibition of FtsZ GTPase activity, therefore promoting FtsZ assembly into bundles of protofilaments necessary for the formation of the division Z ring. It is recruited early at mid-cell but it is not essential for cell division.</text>
</comment>
<dbReference type="AlphaFoldDB" id="A0A1Q8TF76"/>
<dbReference type="SUPFAM" id="SSF102829">
    <property type="entry name" value="Cell division protein ZapA-like"/>
    <property type="match status" value="1"/>
</dbReference>
<dbReference type="GO" id="GO:0032153">
    <property type="term" value="C:cell division site"/>
    <property type="evidence" value="ECO:0007669"/>
    <property type="project" value="TreeGrafter"/>
</dbReference>
<comment type="caution">
    <text evidence="13">The sequence shown here is derived from an EMBL/GenBank/DDBJ whole genome shotgun (WGS) entry which is preliminary data.</text>
</comment>
<evidence type="ECO:0000313" key="14">
    <source>
        <dbReference type="Proteomes" id="UP000186806"/>
    </source>
</evidence>
<keyword evidence="14" id="KW-1185">Reference proteome</keyword>
<protein>
    <recommendedName>
        <fullName evidence="3">Cell division protein ZapA</fullName>
    </recommendedName>
    <alternativeName>
        <fullName evidence="11">Z ring-associated protein ZapA</fullName>
    </alternativeName>
</protein>
<dbReference type="EMBL" id="MSDQ01000007">
    <property type="protein sequence ID" value="OLO12330.1"/>
    <property type="molecule type" value="Genomic_DNA"/>
</dbReference>
<dbReference type="Gene3D" id="3.30.160.880">
    <property type="entry name" value="Cell division protein ZapA protomer, N-terminal domain"/>
    <property type="match status" value="1"/>
</dbReference>
<evidence type="ECO:0000256" key="6">
    <source>
        <dbReference type="ARBA" id="ARBA00023054"/>
    </source>
</evidence>
<keyword evidence="4" id="KW-0963">Cytoplasm</keyword>
<dbReference type="PANTHER" id="PTHR34981">
    <property type="entry name" value="CELL DIVISION PROTEIN ZAPA"/>
    <property type="match status" value="1"/>
</dbReference>
<evidence type="ECO:0000256" key="5">
    <source>
        <dbReference type="ARBA" id="ARBA00022618"/>
    </source>
</evidence>
<keyword evidence="8" id="KW-0131">Cell cycle</keyword>
<reference evidence="13 14" key="1">
    <citation type="submission" date="2016-12" db="EMBL/GenBank/DDBJ databases">
        <title>Draft genome sequences of strains Salinicola socius SMB35, Salinicola sp. MH3R3-1 and Chromohalobacter sp. SMB17 from the Verkhnekamsk potash mining region of Russia.</title>
        <authorList>
            <person name="Mavrodi D.V."/>
            <person name="Olsson B.E."/>
            <person name="Korsakova E.S."/>
            <person name="Pyankova A."/>
            <person name="Mavrodi O.V."/>
            <person name="Plotnikova E.G."/>
        </authorList>
    </citation>
    <scope>NUCLEOTIDE SEQUENCE [LARGE SCALE GENOMIC DNA]</scope>
    <source>
        <strain evidence="13 14">SMB17</strain>
    </source>
</reference>
<dbReference type="GO" id="GO:0005829">
    <property type="term" value="C:cytosol"/>
    <property type="evidence" value="ECO:0007669"/>
    <property type="project" value="TreeGrafter"/>
</dbReference>
<comment type="similarity">
    <text evidence="2">Belongs to the ZapA family. Type 1 subfamily.</text>
</comment>
<dbReference type="InterPro" id="IPR042233">
    <property type="entry name" value="Cell_div_ZapA_N"/>
</dbReference>
<evidence type="ECO:0000256" key="10">
    <source>
        <dbReference type="ARBA" id="ARBA00026068"/>
    </source>
</evidence>
<dbReference type="GO" id="GO:0000917">
    <property type="term" value="P:division septum assembly"/>
    <property type="evidence" value="ECO:0007669"/>
    <property type="project" value="UniProtKB-KW"/>
</dbReference>
<dbReference type="Gene3D" id="1.20.5.50">
    <property type="match status" value="1"/>
</dbReference>
<evidence type="ECO:0000256" key="11">
    <source>
        <dbReference type="ARBA" id="ARBA00033158"/>
    </source>
</evidence>
<dbReference type="InterPro" id="IPR007838">
    <property type="entry name" value="Cell_div_ZapA-like"/>
</dbReference>
<evidence type="ECO:0000256" key="12">
    <source>
        <dbReference type="SAM" id="MobiDB-lite"/>
    </source>
</evidence>
<comment type="subcellular location">
    <subcellularLocation>
        <location evidence="1">Cytoplasm</location>
    </subcellularLocation>
</comment>
<dbReference type="STRING" id="223900.GCA_000821045_00577"/>
<evidence type="ECO:0000313" key="13">
    <source>
        <dbReference type="EMBL" id="OLO12330.1"/>
    </source>
</evidence>
<keyword evidence="5 13" id="KW-0132">Cell division</keyword>
<accession>A0A1Q8TF76</accession>
<dbReference type="Pfam" id="PF05164">
    <property type="entry name" value="ZapA"/>
    <property type="match status" value="1"/>
</dbReference>
<evidence type="ECO:0000256" key="7">
    <source>
        <dbReference type="ARBA" id="ARBA00023210"/>
    </source>
</evidence>
<keyword evidence="7" id="KW-0717">Septation</keyword>
<feature type="region of interest" description="Disordered" evidence="12">
    <location>
        <begin position="75"/>
        <end position="106"/>
    </location>
</feature>
<sequence length="106" mass="11664">MNDASRQTTEITLLGRPYVIACPPDQEDELKRAARYLDRAMNGIHSQGKVQGAEKIAIMAALNITHELLEALDTQRESESSLSRLSERLEQALADTPSPDDSKPSS</sequence>
<comment type="subunit">
    <text evidence="10">Homodimer. Interacts with FtsZ.</text>
</comment>
<name>A0A1Q8TF76_9GAMM</name>
<dbReference type="GO" id="GO:0030428">
    <property type="term" value="C:cell septum"/>
    <property type="evidence" value="ECO:0007669"/>
    <property type="project" value="TreeGrafter"/>
</dbReference>
<feature type="compositionally biased region" description="Basic and acidic residues" evidence="12">
    <location>
        <begin position="75"/>
        <end position="90"/>
    </location>
</feature>
<gene>
    <name evidence="13" type="ORF">BTW10_05385</name>
</gene>
<dbReference type="InterPro" id="IPR036192">
    <property type="entry name" value="Cell_div_ZapA-like_sf"/>
</dbReference>
<dbReference type="Proteomes" id="UP000186806">
    <property type="component" value="Unassembled WGS sequence"/>
</dbReference>
<dbReference type="GO" id="GO:0043093">
    <property type="term" value="P:FtsZ-dependent cytokinesis"/>
    <property type="evidence" value="ECO:0007669"/>
    <property type="project" value="TreeGrafter"/>
</dbReference>
<evidence type="ECO:0000256" key="1">
    <source>
        <dbReference type="ARBA" id="ARBA00004496"/>
    </source>
</evidence>
<dbReference type="PANTHER" id="PTHR34981:SF1">
    <property type="entry name" value="CELL DIVISION PROTEIN ZAPA"/>
    <property type="match status" value="1"/>
</dbReference>
<dbReference type="GO" id="GO:0000921">
    <property type="term" value="P:septin ring assembly"/>
    <property type="evidence" value="ECO:0007669"/>
    <property type="project" value="TreeGrafter"/>
</dbReference>
<evidence type="ECO:0000256" key="3">
    <source>
        <dbReference type="ARBA" id="ARBA00015195"/>
    </source>
</evidence>